<evidence type="ECO:0000313" key="6">
    <source>
        <dbReference type="EMBL" id="GGL65016.1"/>
    </source>
</evidence>
<dbReference type="InterPro" id="IPR006127">
    <property type="entry name" value="ZnuA-like"/>
</dbReference>
<dbReference type="CDD" id="cd01020">
    <property type="entry name" value="TroA_b"/>
    <property type="match status" value="1"/>
</dbReference>
<dbReference type="PRINTS" id="PR00690">
    <property type="entry name" value="ADHESNFAMILY"/>
</dbReference>
<dbReference type="GO" id="GO:0030001">
    <property type="term" value="P:metal ion transport"/>
    <property type="evidence" value="ECO:0007669"/>
    <property type="project" value="InterPro"/>
</dbReference>
<protein>
    <submittedName>
        <fullName evidence="6">Metal ABC transporter substrate-binding protein</fullName>
    </submittedName>
</protein>
<dbReference type="EMBL" id="BMOK01000021">
    <property type="protein sequence ID" value="GGL65016.1"/>
    <property type="molecule type" value="Genomic_DNA"/>
</dbReference>
<name>A0A917S8V9_9BACL</name>
<reference evidence="6" key="1">
    <citation type="journal article" date="2014" name="Int. J. Syst. Evol. Microbiol.">
        <title>Complete genome sequence of Corynebacterium casei LMG S-19264T (=DSM 44701T), isolated from a smear-ripened cheese.</title>
        <authorList>
            <consortium name="US DOE Joint Genome Institute (JGI-PGF)"/>
            <person name="Walter F."/>
            <person name="Albersmeier A."/>
            <person name="Kalinowski J."/>
            <person name="Ruckert C."/>
        </authorList>
    </citation>
    <scope>NUCLEOTIDE SEQUENCE</scope>
    <source>
        <strain evidence="6">JCM 15325</strain>
    </source>
</reference>
<dbReference type="GO" id="GO:0007155">
    <property type="term" value="P:cell adhesion"/>
    <property type="evidence" value="ECO:0007669"/>
    <property type="project" value="InterPro"/>
</dbReference>
<comment type="subcellular location">
    <subcellularLocation>
        <location evidence="1">Cell envelope</location>
    </subcellularLocation>
</comment>
<evidence type="ECO:0000256" key="5">
    <source>
        <dbReference type="RuleBase" id="RU003512"/>
    </source>
</evidence>
<dbReference type="Proteomes" id="UP000654670">
    <property type="component" value="Unassembled WGS sequence"/>
</dbReference>
<evidence type="ECO:0000256" key="3">
    <source>
        <dbReference type="ARBA" id="ARBA00022723"/>
    </source>
</evidence>
<evidence type="ECO:0000256" key="4">
    <source>
        <dbReference type="ARBA" id="ARBA00022729"/>
    </source>
</evidence>
<keyword evidence="2 5" id="KW-0813">Transport</keyword>
<evidence type="ECO:0000313" key="7">
    <source>
        <dbReference type="Proteomes" id="UP000654670"/>
    </source>
</evidence>
<keyword evidence="4" id="KW-0732">Signal</keyword>
<dbReference type="SUPFAM" id="SSF53807">
    <property type="entry name" value="Helical backbone' metal receptor"/>
    <property type="match status" value="1"/>
</dbReference>
<gene>
    <name evidence="6" type="ORF">GCM10007968_31240</name>
</gene>
<dbReference type="Pfam" id="PF01297">
    <property type="entry name" value="ZnuA"/>
    <property type="match status" value="1"/>
</dbReference>
<organism evidence="6 7">
    <name type="scientific">Sporolactobacillus putidus</name>
    <dbReference type="NCBI Taxonomy" id="492735"/>
    <lineage>
        <taxon>Bacteria</taxon>
        <taxon>Bacillati</taxon>
        <taxon>Bacillota</taxon>
        <taxon>Bacilli</taxon>
        <taxon>Bacillales</taxon>
        <taxon>Sporolactobacillaceae</taxon>
        <taxon>Sporolactobacillus</taxon>
    </lineage>
</organism>
<dbReference type="PROSITE" id="PS51257">
    <property type="entry name" value="PROKAR_LIPOPROTEIN"/>
    <property type="match status" value="1"/>
</dbReference>
<dbReference type="Gene3D" id="3.40.50.1980">
    <property type="entry name" value="Nitrogenase molybdenum iron protein domain"/>
    <property type="match status" value="1"/>
</dbReference>
<sequence>MKRHYFIHRFFILFGVIVMLLGVLAGCGKAQSNNGGSSKINIVAAEDFYGEVARAVGGNHVNVTSIINKPSIDPHEFEPTTATAQSVNNAKLVIYNGIGYDSWMDKLVSADQGNKKVLRVGEDLMNKKSGDNEHLWYDPETMPKLAQRIAAELAKLDPSHAKDYQKNANAYIAEIKPVKDLAAKLAKQTNNKTVDVSEPVFDLMLQALKYKISNKGFELAVENGSDPAPKDIAAMQSDIIHHRIHFFVENIQASDPTVGRIVALANKNNVPVVKVTETLPDGQSYKSWMLGELQQIEKTQSNR</sequence>
<accession>A0A917S8V9</accession>
<dbReference type="PANTHER" id="PTHR42953:SF1">
    <property type="entry name" value="METAL-BINDING PROTEIN HI_0362-RELATED"/>
    <property type="match status" value="1"/>
</dbReference>
<evidence type="ECO:0000256" key="2">
    <source>
        <dbReference type="ARBA" id="ARBA00022448"/>
    </source>
</evidence>
<keyword evidence="7" id="KW-1185">Reference proteome</keyword>
<dbReference type="InterPro" id="IPR006128">
    <property type="entry name" value="Lipoprotein_PsaA-like"/>
</dbReference>
<dbReference type="AlphaFoldDB" id="A0A917S8V9"/>
<proteinExistence type="inferred from homology"/>
<dbReference type="InterPro" id="IPR050492">
    <property type="entry name" value="Bact_metal-bind_prot9"/>
</dbReference>
<reference evidence="6" key="2">
    <citation type="submission" date="2020-09" db="EMBL/GenBank/DDBJ databases">
        <authorList>
            <person name="Sun Q."/>
            <person name="Ohkuma M."/>
        </authorList>
    </citation>
    <scope>NUCLEOTIDE SEQUENCE</scope>
    <source>
        <strain evidence="6">JCM 15325</strain>
    </source>
</reference>
<dbReference type="PANTHER" id="PTHR42953">
    <property type="entry name" value="HIGH-AFFINITY ZINC UPTAKE SYSTEM PROTEIN ZNUA-RELATED"/>
    <property type="match status" value="1"/>
</dbReference>
<comment type="similarity">
    <text evidence="5">Belongs to the bacterial solute-binding protein 9 family.</text>
</comment>
<evidence type="ECO:0000256" key="1">
    <source>
        <dbReference type="ARBA" id="ARBA00004196"/>
    </source>
</evidence>
<dbReference type="RefSeq" id="WP_188805050.1">
    <property type="nucleotide sequence ID" value="NZ_BMOK01000021.1"/>
</dbReference>
<keyword evidence="3" id="KW-0479">Metal-binding</keyword>
<dbReference type="GO" id="GO:0030313">
    <property type="term" value="C:cell envelope"/>
    <property type="evidence" value="ECO:0007669"/>
    <property type="project" value="UniProtKB-SubCell"/>
</dbReference>
<comment type="caution">
    <text evidence="6">The sequence shown here is derived from an EMBL/GenBank/DDBJ whole genome shotgun (WGS) entry which is preliminary data.</text>
</comment>
<dbReference type="GO" id="GO:0046872">
    <property type="term" value="F:metal ion binding"/>
    <property type="evidence" value="ECO:0007669"/>
    <property type="project" value="UniProtKB-KW"/>
</dbReference>